<proteinExistence type="predicted"/>
<name>A0ABQ9GGK3_9NEOP</name>
<protein>
    <submittedName>
        <fullName evidence="2">Uncharacterized protein</fullName>
    </submittedName>
</protein>
<accession>A0ABQ9GGK3</accession>
<evidence type="ECO:0000313" key="2">
    <source>
        <dbReference type="EMBL" id="KAJ8870841.1"/>
    </source>
</evidence>
<evidence type="ECO:0000256" key="1">
    <source>
        <dbReference type="SAM" id="MobiDB-lite"/>
    </source>
</evidence>
<feature type="compositionally biased region" description="Basic residues" evidence="1">
    <location>
        <begin position="1"/>
        <end position="14"/>
    </location>
</feature>
<evidence type="ECO:0000313" key="3">
    <source>
        <dbReference type="Proteomes" id="UP001159363"/>
    </source>
</evidence>
<dbReference type="EMBL" id="JARBHB010000012">
    <property type="protein sequence ID" value="KAJ8870841.1"/>
    <property type="molecule type" value="Genomic_DNA"/>
</dbReference>
<reference evidence="2 3" key="1">
    <citation type="submission" date="2023-02" db="EMBL/GenBank/DDBJ databases">
        <title>LHISI_Scaffold_Assembly.</title>
        <authorList>
            <person name="Stuart O.P."/>
            <person name="Cleave R."/>
            <person name="Magrath M.J.L."/>
            <person name="Mikheyev A.S."/>
        </authorList>
    </citation>
    <scope>NUCLEOTIDE SEQUENCE [LARGE SCALE GENOMIC DNA]</scope>
    <source>
        <strain evidence="2">Daus_M_001</strain>
        <tissue evidence="2">Leg muscle</tissue>
    </source>
</reference>
<sequence length="233" mass="25968">MYYKKTTVRRKCSKAHPPASSMIPTLIPHEPPRRHTACHIHRPIGYSRHKITTEHKECVSRRHLVGECSCSWRCKPKFRLCIFRCSVTKVSQWAGAPAPRPPGSRWRLPRSSEVLQGSTSDPASRRYLRLRARYLLQFLSTKGPRCCSGQTTRLSLNQPGLIPGGVAAGCSHVGIVPDDAVGRWAFSGISRLHHPFIPAFLHTYLASPSSALKATMLGAAQIAPLHFTDDKFL</sequence>
<keyword evidence="3" id="KW-1185">Reference proteome</keyword>
<dbReference type="Proteomes" id="UP001159363">
    <property type="component" value="Chromosome 11"/>
</dbReference>
<comment type="caution">
    <text evidence="2">The sequence shown here is derived from an EMBL/GenBank/DDBJ whole genome shotgun (WGS) entry which is preliminary data.</text>
</comment>
<feature type="region of interest" description="Disordered" evidence="1">
    <location>
        <begin position="96"/>
        <end position="119"/>
    </location>
</feature>
<feature type="region of interest" description="Disordered" evidence="1">
    <location>
        <begin position="1"/>
        <end position="28"/>
    </location>
</feature>
<gene>
    <name evidence="2" type="ORF">PR048_027142</name>
</gene>
<organism evidence="2 3">
    <name type="scientific">Dryococelus australis</name>
    <dbReference type="NCBI Taxonomy" id="614101"/>
    <lineage>
        <taxon>Eukaryota</taxon>
        <taxon>Metazoa</taxon>
        <taxon>Ecdysozoa</taxon>
        <taxon>Arthropoda</taxon>
        <taxon>Hexapoda</taxon>
        <taxon>Insecta</taxon>
        <taxon>Pterygota</taxon>
        <taxon>Neoptera</taxon>
        <taxon>Polyneoptera</taxon>
        <taxon>Phasmatodea</taxon>
        <taxon>Verophasmatodea</taxon>
        <taxon>Anareolatae</taxon>
        <taxon>Phasmatidae</taxon>
        <taxon>Eurycanthinae</taxon>
        <taxon>Dryococelus</taxon>
    </lineage>
</organism>